<evidence type="ECO:0000313" key="3">
    <source>
        <dbReference type="Proteomes" id="UP000566819"/>
    </source>
</evidence>
<accession>A0A8H4RMI9</accession>
<name>A0A8H4RMI9_9HELO</name>
<evidence type="ECO:0000313" key="2">
    <source>
        <dbReference type="EMBL" id="KAF4631615.1"/>
    </source>
</evidence>
<keyword evidence="1" id="KW-0472">Membrane</keyword>
<keyword evidence="1" id="KW-1133">Transmembrane helix</keyword>
<organism evidence="2 3">
    <name type="scientific">Cudoniella acicularis</name>
    <dbReference type="NCBI Taxonomy" id="354080"/>
    <lineage>
        <taxon>Eukaryota</taxon>
        <taxon>Fungi</taxon>
        <taxon>Dikarya</taxon>
        <taxon>Ascomycota</taxon>
        <taxon>Pezizomycotina</taxon>
        <taxon>Leotiomycetes</taxon>
        <taxon>Helotiales</taxon>
        <taxon>Tricladiaceae</taxon>
        <taxon>Cudoniella</taxon>
    </lineage>
</organism>
<proteinExistence type="predicted"/>
<dbReference type="Proteomes" id="UP000566819">
    <property type="component" value="Unassembled WGS sequence"/>
</dbReference>
<dbReference type="EMBL" id="JAAMPI010000426">
    <property type="protein sequence ID" value="KAF4631615.1"/>
    <property type="molecule type" value="Genomic_DNA"/>
</dbReference>
<dbReference type="AlphaFoldDB" id="A0A8H4RMI9"/>
<keyword evidence="3" id="KW-1185">Reference proteome</keyword>
<sequence length="135" mass="15197">MVAAEEEEDSDTPHFANSPHIAIVIVIAIVIMITIVTMISDHRPLVSLKTKKWTTKTRAKALKATTSKFRAPVTWQVDSNDYHDIDDRNNSNDHESASHHVTLYLQNFITQRTIEAQPVTPAQIPSPNQQTLKLT</sequence>
<protein>
    <recommendedName>
        <fullName evidence="4">Transmembrane protein</fullName>
    </recommendedName>
</protein>
<feature type="transmembrane region" description="Helical" evidence="1">
    <location>
        <begin position="20"/>
        <end position="39"/>
    </location>
</feature>
<evidence type="ECO:0008006" key="4">
    <source>
        <dbReference type="Google" id="ProtNLM"/>
    </source>
</evidence>
<gene>
    <name evidence="2" type="ORF">G7Y89_g6517</name>
</gene>
<reference evidence="2 3" key="1">
    <citation type="submission" date="2020-03" db="EMBL/GenBank/DDBJ databases">
        <title>Draft Genome Sequence of Cudoniella acicularis.</title>
        <authorList>
            <person name="Buettner E."/>
            <person name="Kellner H."/>
        </authorList>
    </citation>
    <scope>NUCLEOTIDE SEQUENCE [LARGE SCALE GENOMIC DNA]</scope>
    <source>
        <strain evidence="2 3">DSM 108380</strain>
    </source>
</reference>
<comment type="caution">
    <text evidence="2">The sequence shown here is derived from an EMBL/GenBank/DDBJ whole genome shotgun (WGS) entry which is preliminary data.</text>
</comment>
<evidence type="ECO:0000256" key="1">
    <source>
        <dbReference type="SAM" id="Phobius"/>
    </source>
</evidence>
<keyword evidence="1" id="KW-0812">Transmembrane</keyword>